<evidence type="ECO:0000313" key="12">
    <source>
        <dbReference type="EMBL" id="TGG86689.1"/>
    </source>
</evidence>
<feature type="transmembrane region" description="Helical" evidence="8">
    <location>
        <begin position="55"/>
        <end position="75"/>
    </location>
</feature>
<dbReference type="InterPro" id="IPR027417">
    <property type="entry name" value="P-loop_NTPase"/>
</dbReference>
<feature type="domain" description="ABC transmembrane type-1" evidence="10">
    <location>
        <begin position="48"/>
        <end position="228"/>
    </location>
</feature>
<evidence type="ECO:0000256" key="2">
    <source>
        <dbReference type="ARBA" id="ARBA00022448"/>
    </source>
</evidence>
<dbReference type="Gene3D" id="1.10.3720.10">
    <property type="entry name" value="MetI-like"/>
    <property type="match status" value="1"/>
</dbReference>
<dbReference type="SUPFAM" id="SSF52540">
    <property type="entry name" value="P-loop containing nucleoside triphosphate hydrolases"/>
    <property type="match status" value="1"/>
</dbReference>
<evidence type="ECO:0000256" key="6">
    <source>
        <dbReference type="ARBA" id="ARBA00022989"/>
    </source>
</evidence>
<dbReference type="InterPro" id="IPR050093">
    <property type="entry name" value="ABC_SmlMolc_Importer"/>
</dbReference>
<feature type="transmembrane region" description="Helical" evidence="8">
    <location>
        <begin position="114"/>
        <end position="133"/>
    </location>
</feature>
<protein>
    <submittedName>
        <fullName evidence="12">ATP-binding cassette domain-containing protein</fullName>
    </submittedName>
    <submittedName>
        <fullName evidence="11">NitT/TauT family transport system permease protein</fullName>
    </submittedName>
</protein>
<dbReference type="PANTHER" id="PTHR42781">
    <property type="entry name" value="SPERMIDINE/PUTRESCINE IMPORT ATP-BINDING PROTEIN POTA"/>
    <property type="match status" value="1"/>
</dbReference>
<dbReference type="InterPro" id="IPR003593">
    <property type="entry name" value="AAA+_ATPase"/>
</dbReference>
<keyword evidence="4" id="KW-0547">Nucleotide-binding</keyword>
<dbReference type="CDD" id="cd06261">
    <property type="entry name" value="TM_PBP2"/>
    <property type="match status" value="1"/>
</dbReference>
<dbReference type="AlphaFoldDB" id="A0A1G6QNS8"/>
<keyword evidence="5 12" id="KW-0067">ATP-binding</keyword>
<feature type="transmembrane region" description="Helical" evidence="8">
    <location>
        <begin position="154"/>
        <end position="171"/>
    </location>
</feature>
<keyword evidence="7 8" id="KW-0472">Membrane</keyword>
<evidence type="ECO:0000256" key="5">
    <source>
        <dbReference type="ARBA" id="ARBA00022840"/>
    </source>
</evidence>
<feature type="transmembrane region" description="Helical" evidence="8">
    <location>
        <begin position="87"/>
        <end position="108"/>
    </location>
</feature>
<gene>
    <name evidence="12" type="ORF">E4650_10030</name>
    <name evidence="11" type="ORF">SAMN04488588_2115</name>
</gene>
<dbReference type="PANTHER" id="PTHR42781:SF8">
    <property type="entry name" value="BICARBONATE TRANSPORT ATP-BINDING PROTEIN CMPC"/>
    <property type="match status" value="1"/>
</dbReference>
<comment type="subcellular location">
    <subcellularLocation>
        <location evidence="8">Cell membrane</location>
        <topology evidence="8">Multi-pass membrane protein</topology>
    </subcellularLocation>
    <subcellularLocation>
        <location evidence="1">Membrane</location>
        <topology evidence="1">Multi-pass membrane protein</topology>
    </subcellularLocation>
</comment>
<dbReference type="RefSeq" id="WP_091405789.1">
    <property type="nucleotide sequence ID" value="NZ_FMYV01000014.1"/>
</dbReference>
<dbReference type="STRING" id="28234.SAMN04488588_2115"/>
<dbReference type="Gene3D" id="3.40.50.300">
    <property type="entry name" value="P-loop containing nucleotide triphosphate hydrolases"/>
    <property type="match status" value="1"/>
</dbReference>
<feature type="transmembrane region" description="Helical" evidence="8">
    <location>
        <begin position="210"/>
        <end position="229"/>
    </location>
</feature>
<evidence type="ECO:0000256" key="8">
    <source>
        <dbReference type="RuleBase" id="RU363032"/>
    </source>
</evidence>
<dbReference type="GO" id="GO:0055085">
    <property type="term" value="P:transmembrane transport"/>
    <property type="evidence" value="ECO:0007669"/>
    <property type="project" value="InterPro"/>
</dbReference>
<keyword evidence="13" id="KW-1185">Reference proteome</keyword>
<reference evidence="12 14" key="2">
    <citation type="submission" date="2019-04" db="EMBL/GenBank/DDBJ databases">
        <title>Draft genome sequence data and analysis of a Fermenting Bacterium, Geotoga petraea strain HO-Geo1, isolated from heavy-oil petroleum reservoir in Russia.</title>
        <authorList>
            <person name="Grouzdev D.S."/>
            <person name="Semenova E.M."/>
            <person name="Sokolova D.S."/>
            <person name="Tourova T.P."/>
            <person name="Poltaraus A.B."/>
            <person name="Nazina T.N."/>
        </authorList>
    </citation>
    <scope>NUCLEOTIDE SEQUENCE [LARGE SCALE GENOMIC DNA]</scope>
    <source>
        <strain evidence="12 14">HO-Geo1</strain>
    </source>
</reference>
<proteinExistence type="inferred from homology"/>
<dbReference type="EMBL" id="FMYV01000014">
    <property type="protein sequence ID" value="SDC93307.1"/>
    <property type="molecule type" value="Genomic_DNA"/>
</dbReference>
<dbReference type="PROSITE" id="PS50928">
    <property type="entry name" value="ABC_TM1"/>
    <property type="match status" value="1"/>
</dbReference>
<evidence type="ECO:0000313" key="13">
    <source>
        <dbReference type="Proteomes" id="UP000199322"/>
    </source>
</evidence>
<name>A0A1G6QNS8_9BACT</name>
<dbReference type="InterPro" id="IPR035906">
    <property type="entry name" value="MetI-like_sf"/>
</dbReference>
<dbReference type="GO" id="GO:0005524">
    <property type="term" value="F:ATP binding"/>
    <property type="evidence" value="ECO:0007669"/>
    <property type="project" value="UniProtKB-KW"/>
</dbReference>
<feature type="domain" description="ABC transporter" evidence="9">
    <location>
        <begin position="257"/>
        <end position="471"/>
    </location>
</feature>
<dbReference type="InterPro" id="IPR000515">
    <property type="entry name" value="MetI-like"/>
</dbReference>
<evidence type="ECO:0000256" key="3">
    <source>
        <dbReference type="ARBA" id="ARBA00022692"/>
    </source>
</evidence>
<evidence type="ECO:0000256" key="4">
    <source>
        <dbReference type="ARBA" id="ARBA00022741"/>
    </source>
</evidence>
<keyword evidence="2 8" id="KW-0813">Transport</keyword>
<dbReference type="SUPFAM" id="SSF161098">
    <property type="entry name" value="MetI-like"/>
    <property type="match status" value="1"/>
</dbReference>
<dbReference type="InterPro" id="IPR017871">
    <property type="entry name" value="ABC_transporter-like_CS"/>
</dbReference>
<keyword evidence="3 8" id="KW-0812">Transmembrane</keyword>
<organism evidence="11 13">
    <name type="scientific">Geotoga petraea</name>
    <dbReference type="NCBI Taxonomy" id="28234"/>
    <lineage>
        <taxon>Bacteria</taxon>
        <taxon>Thermotogati</taxon>
        <taxon>Thermotogota</taxon>
        <taxon>Thermotogae</taxon>
        <taxon>Petrotogales</taxon>
        <taxon>Petrotogaceae</taxon>
        <taxon>Geotoga</taxon>
    </lineage>
</organism>
<evidence type="ECO:0000256" key="1">
    <source>
        <dbReference type="ARBA" id="ARBA00004141"/>
    </source>
</evidence>
<evidence type="ECO:0000256" key="7">
    <source>
        <dbReference type="ARBA" id="ARBA00023136"/>
    </source>
</evidence>
<dbReference type="EMBL" id="SRME01000010">
    <property type="protein sequence ID" value="TGG86689.1"/>
    <property type="molecule type" value="Genomic_DNA"/>
</dbReference>
<evidence type="ECO:0000313" key="11">
    <source>
        <dbReference type="EMBL" id="SDC93307.1"/>
    </source>
</evidence>
<sequence length="477" mass="54159">MYLLGITTFLVVWQIISLFYTNLTLPGPIITVETLFNLIGDMTFWTQFLNTFLKSLTGLVISLGVGVPLGFFAGLNKKFDDFIRPAVMFFQGAPIVSYIAISMLWFGIGFYTPVFVAFVVIFPTIVFNISNGIRSTDKNLIEMAKLYKIPQSLIRKYIYFPSIIPFVVSTLKIISGTLWRAVVVGEFLAGAYGIGYSLSLSKATLNTEEVFAYTIFLIAVGIIFEKSLLKINLNPKIKIKKNIEVTHNEKTDNLKDIELDNVTFSYNDTNVIQNLNMKIEKNKTTALIGESGSGKTTILYLLSKIRKGFTGNIKNVPEKVSFVYQDDRLIPWLNVNDNIKIVNPNLEDRDIEKYLSMMGIEEKQFIYPEKLSGGMKKRVNIARALAYNPKLLLLDEPFSSLDLKTKYNLIEDLKKIFSNDNITSLIVSHDPYEISEISDRIYLLSSKEKNIIWEQDLENEEKENLANIIKDRIINGG</sequence>
<dbReference type="PROSITE" id="PS50893">
    <property type="entry name" value="ABC_TRANSPORTER_2"/>
    <property type="match status" value="1"/>
</dbReference>
<comment type="similarity">
    <text evidence="8">Belongs to the binding-protein-dependent transport system permease family.</text>
</comment>
<dbReference type="SMART" id="SM00382">
    <property type="entry name" value="AAA"/>
    <property type="match status" value="1"/>
</dbReference>
<evidence type="ECO:0000259" key="9">
    <source>
        <dbReference type="PROSITE" id="PS50893"/>
    </source>
</evidence>
<dbReference type="GO" id="GO:0005886">
    <property type="term" value="C:plasma membrane"/>
    <property type="evidence" value="ECO:0007669"/>
    <property type="project" value="UniProtKB-SubCell"/>
</dbReference>
<evidence type="ECO:0000313" key="14">
    <source>
        <dbReference type="Proteomes" id="UP000297288"/>
    </source>
</evidence>
<dbReference type="Pfam" id="PF00528">
    <property type="entry name" value="BPD_transp_1"/>
    <property type="match status" value="1"/>
</dbReference>
<dbReference type="Proteomes" id="UP000297288">
    <property type="component" value="Unassembled WGS sequence"/>
</dbReference>
<dbReference type="PROSITE" id="PS00211">
    <property type="entry name" value="ABC_TRANSPORTER_1"/>
    <property type="match status" value="1"/>
</dbReference>
<dbReference type="Pfam" id="PF00005">
    <property type="entry name" value="ABC_tran"/>
    <property type="match status" value="1"/>
</dbReference>
<keyword evidence="6 8" id="KW-1133">Transmembrane helix</keyword>
<dbReference type="InterPro" id="IPR003439">
    <property type="entry name" value="ABC_transporter-like_ATP-bd"/>
</dbReference>
<dbReference type="Proteomes" id="UP000199322">
    <property type="component" value="Unassembled WGS sequence"/>
</dbReference>
<reference evidence="11 13" key="1">
    <citation type="submission" date="2016-10" db="EMBL/GenBank/DDBJ databases">
        <authorList>
            <person name="de Groot N.N."/>
        </authorList>
    </citation>
    <scope>NUCLEOTIDE SEQUENCE [LARGE SCALE GENOMIC DNA]</scope>
    <source>
        <strain evidence="11 13">WG14</strain>
    </source>
</reference>
<dbReference type="GO" id="GO:0016887">
    <property type="term" value="F:ATP hydrolysis activity"/>
    <property type="evidence" value="ECO:0007669"/>
    <property type="project" value="InterPro"/>
</dbReference>
<dbReference type="OrthoDB" id="9801958at2"/>
<accession>A0A1G6QNS8</accession>
<evidence type="ECO:0000259" key="10">
    <source>
        <dbReference type="PROSITE" id="PS50928"/>
    </source>
</evidence>